<dbReference type="EMBL" id="JACJSI010000566">
    <property type="protein sequence ID" value="MBD2536831.1"/>
    <property type="molecule type" value="Genomic_DNA"/>
</dbReference>
<name>A0ABR8E6U6_9NOSO</name>
<organism evidence="2 3">
    <name type="scientific">Nostoc flagelliforme FACHB-838</name>
    <dbReference type="NCBI Taxonomy" id="2692904"/>
    <lineage>
        <taxon>Bacteria</taxon>
        <taxon>Bacillati</taxon>
        <taxon>Cyanobacteriota</taxon>
        <taxon>Cyanophyceae</taxon>
        <taxon>Nostocales</taxon>
        <taxon>Nostocaceae</taxon>
        <taxon>Nostoc</taxon>
    </lineage>
</organism>
<gene>
    <name evidence="2" type="ORF">H6G97_49435</name>
</gene>
<reference evidence="2 3" key="1">
    <citation type="journal article" date="2020" name="ISME J.">
        <title>Comparative genomics reveals insights into cyanobacterial evolution and habitat adaptation.</title>
        <authorList>
            <person name="Chen M.Y."/>
            <person name="Teng W.K."/>
            <person name="Zhao L."/>
            <person name="Hu C.X."/>
            <person name="Zhou Y.K."/>
            <person name="Han B.P."/>
            <person name="Song L.R."/>
            <person name="Shu W.S."/>
        </authorList>
    </citation>
    <scope>NUCLEOTIDE SEQUENCE [LARGE SCALE GENOMIC DNA]</scope>
    <source>
        <strain evidence="2 3">FACHB-838</strain>
    </source>
</reference>
<feature type="compositionally biased region" description="Basic and acidic residues" evidence="1">
    <location>
        <begin position="58"/>
        <end position="69"/>
    </location>
</feature>
<dbReference type="RefSeq" id="WP_190947484.1">
    <property type="nucleotide sequence ID" value="NZ_JACJSI010000566.1"/>
</dbReference>
<comment type="caution">
    <text evidence="2">The sequence shown here is derived from an EMBL/GenBank/DDBJ whole genome shotgun (WGS) entry which is preliminary data.</text>
</comment>
<evidence type="ECO:0008006" key="4">
    <source>
        <dbReference type="Google" id="ProtNLM"/>
    </source>
</evidence>
<keyword evidence="3" id="KW-1185">Reference proteome</keyword>
<evidence type="ECO:0000313" key="3">
    <source>
        <dbReference type="Proteomes" id="UP000623440"/>
    </source>
</evidence>
<dbReference type="Proteomes" id="UP000623440">
    <property type="component" value="Unassembled WGS sequence"/>
</dbReference>
<protein>
    <recommendedName>
        <fullName evidence="4">CopG-like ribbon-helix-helix domain-containing protein</fullName>
    </recommendedName>
</protein>
<accession>A0ABR8E6U6</accession>
<evidence type="ECO:0000313" key="2">
    <source>
        <dbReference type="EMBL" id="MBD2536831.1"/>
    </source>
</evidence>
<evidence type="ECO:0000256" key="1">
    <source>
        <dbReference type="SAM" id="MobiDB-lite"/>
    </source>
</evidence>
<feature type="region of interest" description="Disordered" evidence="1">
    <location>
        <begin position="58"/>
        <end position="89"/>
    </location>
</feature>
<proteinExistence type="predicted"/>
<sequence>MYSAALDMTARRRIATTYRLDSWVTDQLVDLANQTNESVNAYVEKVLFEHCLSKLPESEKVEPLGDQRRKATKRGLKIIDGGNEEPKTH</sequence>